<reference evidence="2 3" key="1">
    <citation type="submission" date="2007-08" db="EMBL/GenBank/DDBJ databases">
        <title>Complete sequence of Roseiflexus castenholzii DSM 13941.</title>
        <authorList>
            <consortium name="US DOE Joint Genome Institute"/>
            <person name="Copeland A."/>
            <person name="Lucas S."/>
            <person name="Lapidus A."/>
            <person name="Barry K."/>
            <person name="Glavina del Rio T."/>
            <person name="Dalin E."/>
            <person name="Tice H."/>
            <person name="Pitluck S."/>
            <person name="Thompson L.S."/>
            <person name="Brettin T."/>
            <person name="Bruce D."/>
            <person name="Detter J.C."/>
            <person name="Han C."/>
            <person name="Tapia R."/>
            <person name="Schmutz J."/>
            <person name="Larimer F."/>
            <person name="Land M."/>
            <person name="Hauser L."/>
            <person name="Kyrpides N."/>
            <person name="Mikhailova N."/>
            <person name="Bryant D.A."/>
            <person name="Hanada S."/>
            <person name="Tsukatani Y."/>
            <person name="Richardson P."/>
        </authorList>
    </citation>
    <scope>NUCLEOTIDE SEQUENCE [LARGE SCALE GENOMIC DNA]</scope>
    <source>
        <strain evidence="3">DSM 13941 / HLO8</strain>
    </source>
</reference>
<proteinExistence type="predicted"/>
<dbReference type="AlphaFoldDB" id="A7NGH5"/>
<dbReference type="RefSeq" id="WP_011997965.1">
    <property type="nucleotide sequence ID" value="NC_009767.1"/>
</dbReference>
<name>A7NGH5_ROSCS</name>
<dbReference type="OrthoDB" id="164023at2"/>
<gene>
    <name evidence="2" type="ordered locus">Rcas_0431</name>
</gene>
<sequence length="202" mass="22832">MRSTHALSLDPSYIDTLSAFSFAAFFQDQKKTLHSRSMMLALSYLIEDYAAAAPETCLIATFQRFSHYRRQAHRYHRFAPQLSQAFVLGFPDEPPPDVPGVTTIALAAEWPLVHEWTVIAWGPTIAAALVAYDEDRCAPYRASRRFQAVWIVSFAQIEPMMTAFYHALGQSAPVVTRDALATQRTTVVMQKELTARLRAIRH</sequence>
<protein>
    <submittedName>
        <fullName evidence="2">Putative sensor protein</fullName>
    </submittedName>
</protein>
<dbReference type="STRING" id="383372.Rcas_0431"/>
<dbReference type="Pfam" id="PF10069">
    <property type="entry name" value="DICT"/>
    <property type="match status" value="1"/>
</dbReference>
<dbReference type="eggNOG" id="COG4250">
    <property type="taxonomic scope" value="Bacteria"/>
</dbReference>
<feature type="domain" description="DICT" evidence="1">
    <location>
        <begin position="30"/>
        <end position="133"/>
    </location>
</feature>
<organism evidence="2 3">
    <name type="scientific">Roseiflexus castenholzii (strain DSM 13941 / HLO8)</name>
    <dbReference type="NCBI Taxonomy" id="383372"/>
    <lineage>
        <taxon>Bacteria</taxon>
        <taxon>Bacillati</taxon>
        <taxon>Chloroflexota</taxon>
        <taxon>Chloroflexia</taxon>
        <taxon>Chloroflexales</taxon>
        <taxon>Roseiflexineae</taxon>
        <taxon>Roseiflexaceae</taxon>
        <taxon>Roseiflexus</taxon>
    </lineage>
</organism>
<evidence type="ECO:0000259" key="1">
    <source>
        <dbReference type="Pfam" id="PF10069"/>
    </source>
</evidence>
<keyword evidence="3" id="KW-1185">Reference proteome</keyword>
<dbReference type="HOGENOM" id="CLU_1371329_0_0_0"/>
<evidence type="ECO:0000313" key="2">
    <source>
        <dbReference type="EMBL" id="ABU56562.1"/>
    </source>
</evidence>
<dbReference type="KEGG" id="rca:Rcas_0431"/>
<evidence type="ECO:0000313" key="3">
    <source>
        <dbReference type="Proteomes" id="UP000000263"/>
    </source>
</evidence>
<dbReference type="EMBL" id="CP000804">
    <property type="protein sequence ID" value="ABU56562.1"/>
    <property type="molecule type" value="Genomic_DNA"/>
</dbReference>
<dbReference type="Proteomes" id="UP000000263">
    <property type="component" value="Chromosome"/>
</dbReference>
<dbReference type="InterPro" id="IPR019278">
    <property type="entry name" value="DICT_dom"/>
</dbReference>
<accession>A7NGH5</accession>